<reference evidence="1 2" key="1">
    <citation type="submission" date="2020-08" db="EMBL/GenBank/DDBJ databases">
        <title>Sequencing the genomes of 1000 actinobacteria strains.</title>
        <authorList>
            <person name="Klenk H.-P."/>
        </authorList>
    </citation>
    <scope>NUCLEOTIDE SEQUENCE [LARGE SCALE GENOMIC DNA]</scope>
    <source>
        <strain evidence="1 2">DSM 43149</strain>
    </source>
</reference>
<evidence type="ECO:0008006" key="3">
    <source>
        <dbReference type="Google" id="ProtNLM"/>
    </source>
</evidence>
<accession>A0A7W7I025</accession>
<name>A0A7W7I025_9ACTN</name>
<gene>
    <name evidence="1" type="ORF">BJ971_004472</name>
</gene>
<dbReference type="Proteomes" id="UP000578112">
    <property type="component" value="Unassembled WGS sequence"/>
</dbReference>
<dbReference type="AlphaFoldDB" id="A0A7W7I025"/>
<sequence length="169" mass="17715">MTAPDPAEAAAQRVDQLLAELRAGPDTRAAGLAEELTRCLVHLYGAGLTRIAALLPAGRLADLCEDPLVESLLLVHDLHPLDATARIRRALAGLRLADEPELLGLDEAGVVRLRVPSGGGCQSSLQAVTARIEAAVRCAAPEVTDVVMELPPRPPPLLQVSLRPGLAVP</sequence>
<protein>
    <recommendedName>
        <fullName evidence="3">NifU family protein</fullName>
    </recommendedName>
</protein>
<keyword evidence="2" id="KW-1185">Reference proteome</keyword>
<organism evidence="1 2">
    <name type="scientific">Actinoplanes digitatis</name>
    <dbReference type="NCBI Taxonomy" id="1868"/>
    <lineage>
        <taxon>Bacteria</taxon>
        <taxon>Bacillati</taxon>
        <taxon>Actinomycetota</taxon>
        <taxon>Actinomycetes</taxon>
        <taxon>Micromonosporales</taxon>
        <taxon>Micromonosporaceae</taxon>
        <taxon>Actinoplanes</taxon>
    </lineage>
</organism>
<evidence type="ECO:0000313" key="2">
    <source>
        <dbReference type="Proteomes" id="UP000578112"/>
    </source>
</evidence>
<dbReference type="EMBL" id="JACHNH010000001">
    <property type="protein sequence ID" value="MBB4763916.1"/>
    <property type="molecule type" value="Genomic_DNA"/>
</dbReference>
<proteinExistence type="predicted"/>
<comment type="caution">
    <text evidence="1">The sequence shown here is derived from an EMBL/GenBank/DDBJ whole genome shotgun (WGS) entry which is preliminary data.</text>
</comment>
<dbReference type="RefSeq" id="WP_184995162.1">
    <property type="nucleotide sequence ID" value="NZ_BOMK01000024.1"/>
</dbReference>
<evidence type="ECO:0000313" key="1">
    <source>
        <dbReference type="EMBL" id="MBB4763916.1"/>
    </source>
</evidence>